<dbReference type="PIRSF" id="PIRSF000722">
    <property type="entry name" value="Acetate_prop_kin"/>
    <property type="match status" value="1"/>
</dbReference>
<comment type="catalytic activity">
    <reaction evidence="9">
        <text>acetate + ATP = acetyl phosphate + ADP</text>
        <dbReference type="Rhea" id="RHEA:11352"/>
        <dbReference type="ChEBI" id="CHEBI:22191"/>
        <dbReference type="ChEBI" id="CHEBI:30089"/>
        <dbReference type="ChEBI" id="CHEBI:30616"/>
        <dbReference type="ChEBI" id="CHEBI:456216"/>
        <dbReference type="EC" id="2.7.2.1"/>
    </reaction>
</comment>
<keyword evidence="2 9" id="KW-0963">Cytoplasm</keyword>
<dbReference type="InterPro" id="IPR000890">
    <property type="entry name" value="Aliphatic_acid_kin_short-chain"/>
</dbReference>
<evidence type="ECO:0000256" key="5">
    <source>
        <dbReference type="ARBA" id="ARBA00022741"/>
    </source>
</evidence>
<dbReference type="PROSITE" id="PS01076">
    <property type="entry name" value="ACETATE_KINASE_2"/>
    <property type="match status" value="1"/>
</dbReference>
<dbReference type="GO" id="GO:0005524">
    <property type="term" value="F:ATP binding"/>
    <property type="evidence" value="ECO:0007669"/>
    <property type="project" value="UniProtKB-KW"/>
</dbReference>
<name>A0A4V6PVD9_9HYPH</name>
<dbReference type="GO" id="GO:0008776">
    <property type="term" value="F:acetate kinase activity"/>
    <property type="evidence" value="ECO:0007669"/>
    <property type="project" value="UniProtKB-UniRule"/>
</dbReference>
<dbReference type="GO" id="GO:0006083">
    <property type="term" value="P:acetate metabolic process"/>
    <property type="evidence" value="ECO:0007669"/>
    <property type="project" value="TreeGrafter"/>
</dbReference>
<evidence type="ECO:0000256" key="7">
    <source>
        <dbReference type="ARBA" id="ARBA00022840"/>
    </source>
</evidence>
<gene>
    <name evidence="9" type="primary">ackA</name>
    <name evidence="11" type="ORF">EDD54_3705</name>
</gene>
<dbReference type="OrthoDB" id="9802453at2"/>
<keyword evidence="6 9" id="KW-0418">Kinase</keyword>
<comment type="subcellular location">
    <subcellularLocation>
        <location evidence="9">Cytoplasm</location>
    </subcellularLocation>
</comment>
<evidence type="ECO:0000256" key="8">
    <source>
        <dbReference type="ARBA" id="ARBA00022842"/>
    </source>
</evidence>
<dbReference type="AlphaFoldDB" id="A0A4V6PVD9"/>
<evidence type="ECO:0000256" key="2">
    <source>
        <dbReference type="ARBA" id="ARBA00022490"/>
    </source>
</evidence>
<protein>
    <recommendedName>
        <fullName evidence="9">Acetate kinase</fullName>
        <ecNumber evidence="9">2.7.2.1</ecNumber>
    </recommendedName>
    <alternativeName>
        <fullName evidence="9">Acetokinase</fullName>
    </alternativeName>
</protein>
<evidence type="ECO:0000256" key="3">
    <source>
        <dbReference type="ARBA" id="ARBA00022679"/>
    </source>
</evidence>
<proteinExistence type="inferred from homology"/>
<evidence type="ECO:0000256" key="4">
    <source>
        <dbReference type="ARBA" id="ARBA00022723"/>
    </source>
</evidence>
<feature type="site" description="Transition state stabilizer" evidence="9">
    <location>
        <position position="236"/>
    </location>
</feature>
<evidence type="ECO:0000256" key="1">
    <source>
        <dbReference type="ARBA" id="ARBA00008748"/>
    </source>
</evidence>
<dbReference type="Gene3D" id="3.30.420.40">
    <property type="match status" value="2"/>
</dbReference>
<feature type="binding site" evidence="9">
    <location>
        <position position="91"/>
    </location>
    <ligand>
        <name>substrate</name>
    </ligand>
</feature>
<dbReference type="PANTHER" id="PTHR21060:SF21">
    <property type="entry name" value="ACETATE KINASE"/>
    <property type="match status" value="1"/>
</dbReference>
<keyword evidence="4 9" id="KW-0479">Metal-binding</keyword>
<feature type="active site" description="Proton donor/acceptor" evidence="9">
    <location>
        <position position="148"/>
    </location>
</feature>
<comment type="pathway">
    <text evidence="9">Metabolic intermediate biosynthesis; acetyl-CoA biosynthesis; acetyl-CoA from acetate: step 1/2.</text>
</comment>
<evidence type="ECO:0000256" key="10">
    <source>
        <dbReference type="RuleBase" id="RU003835"/>
    </source>
</evidence>
<dbReference type="RefSeq" id="WP_126539342.1">
    <property type="nucleotide sequence ID" value="NZ_BSPM01000007.1"/>
</dbReference>
<dbReference type="EC" id="2.7.2.1" evidence="9"/>
<dbReference type="Pfam" id="PF00871">
    <property type="entry name" value="Acetate_kinase"/>
    <property type="match status" value="1"/>
</dbReference>
<dbReference type="GO" id="GO:0006085">
    <property type="term" value="P:acetyl-CoA biosynthetic process"/>
    <property type="evidence" value="ECO:0007669"/>
    <property type="project" value="UniProtKB-UniRule"/>
</dbReference>
<dbReference type="EMBL" id="SNXY01000010">
    <property type="protein sequence ID" value="TDP82438.1"/>
    <property type="molecule type" value="Genomic_DNA"/>
</dbReference>
<sequence length="397" mass="41146">MTDLVLTLNAGSSSVKFALFPTVSGRPAVARGQVEALSTAPRFRARRTGAAADATVALGEGAIGHAAALAVILGWVDTMFPAEKIVAVGHRIVHGGVAFDKPVALDDGVLAALDALVPLAPLHQPHNLAGVRAARAAFPRAPQVGCFDTAFHRGQPYAAEAFALPRALFDEGVRRYGFHGLSYEYVARRLAPERLAGRVVIAHLGYGASMCALLGGRPMGSTMGFTALDGLPMGTRCGRLDAGVVLHLMTAKGLDAAAVTDLLYNRSGLRGVSDLSGDMRTLLASDRPEARQAIELFVARIRQELGGLAAVLGGLDALVFTGGIGEHAAPIRAAVVEGLEFLGLTLDAEANTAGHFTVSRADGRVAVMVLPTDEETMIAEHTLAALGAARTGRTAAA</sequence>
<dbReference type="GO" id="GO:0005829">
    <property type="term" value="C:cytosol"/>
    <property type="evidence" value="ECO:0007669"/>
    <property type="project" value="TreeGrafter"/>
</dbReference>
<dbReference type="InterPro" id="IPR023865">
    <property type="entry name" value="Aliphatic_acid_kinase_CS"/>
</dbReference>
<evidence type="ECO:0000313" key="11">
    <source>
        <dbReference type="EMBL" id="TDP82438.1"/>
    </source>
</evidence>
<feature type="site" description="Transition state stabilizer" evidence="9">
    <location>
        <position position="179"/>
    </location>
</feature>
<feature type="binding site" evidence="9">
    <location>
        <begin position="323"/>
        <end position="327"/>
    </location>
    <ligand>
        <name>ATP</name>
        <dbReference type="ChEBI" id="CHEBI:30616"/>
    </ligand>
</feature>
<feature type="binding site" evidence="9">
    <location>
        <position position="374"/>
    </location>
    <ligand>
        <name>Mg(2+)</name>
        <dbReference type="ChEBI" id="CHEBI:18420"/>
    </ligand>
</feature>
<keyword evidence="5 9" id="KW-0547">Nucleotide-binding</keyword>
<dbReference type="Proteomes" id="UP000294547">
    <property type="component" value="Unassembled WGS sequence"/>
</dbReference>
<dbReference type="PROSITE" id="PS01075">
    <property type="entry name" value="ACETATE_KINASE_1"/>
    <property type="match status" value="1"/>
</dbReference>
<feature type="binding site" evidence="9">
    <location>
        <position position="16"/>
    </location>
    <ligand>
        <name>ATP</name>
        <dbReference type="ChEBI" id="CHEBI:30616"/>
    </ligand>
</feature>
<dbReference type="PRINTS" id="PR00471">
    <property type="entry name" value="ACETATEKNASE"/>
</dbReference>
<keyword evidence="8 9" id="KW-0460">Magnesium</keyword>
<evidence type="ECO:0000256" key="9">
    <source>
        <dbReference type="HAMAP-Rule" id="MF_00020"/>
    </source>
</evidence>
<dbReference type="NCBIfam" id="TIGR00016">
    <property type="entry name" value="ackA"/>
    <property type="match status" value="1"/>
</dbReference>
<dbReference type="InterPro" id="IPR043129">
    <property type="entry name" value="ATPase_NBD"/>
</dbReference>
<comment type="caution">
    <text evidence="11">The sequence shown here is derived from an EMBL/GenBank/DDBJ whole genome shotgun (WGS) entry which is preliminary data.</text>
</comment>
<keyword evidence="3 9" id="KW-0808">Transferase</keyword>
<accession>A0A4V6PVD9</accession>
<comment type="subunit">
    <text evidence="9">Homodimer.</text>
</comment>
<keyword evidence="12" id="KW-1185">Reference proteome</keyword>
<comment type="similarity">
    <text evidence="1 9 10">Belongs to the acetokinase family.</text>
</comment>
<reference evidence="11 12" key="1">
    <citation type="submission" date="2019-03" db="EMBL/GenBank/DDBJ databases">
        <title>Genomic Encyclopedia of Type Strains, Phase IV (KMG-IV): sequencing the most valuable type-strain genomes for metagenomic binning, comparative biology and taxonomic classification.</title>
        <authorList>
            <person name="Goeker M."/>
        </authorList>
    </citation>
    <scope>NUCLEOTIDE SEQUENCE [LARGE SCALE GENOMIC DNA]</scope>
    <source>
        <strain evidence="11 12">DSM 102969</strain>
    </source>
</reference>
<dbReference type="PANTHER" id="PTHR21060">
    <property type="entry name" value="ACETATE KINASE"/>
    <property type="match status" value="1"/>
</dbReference>
<dbReference type="InterPro" id="IPR004372">
    <property type="entry name" value="Ac/propionate_kinase"/>
</dbReference>
<evidence type="ECO:0000256" key="6">
    <source>
        <dbReference type="ARBA" id="ARBA00022777"/>
    </source>
</evidence>
<dbReference type="GO" id="GO:0000287">
    <property type="term" value="F:magnesium ion binding"/>
    <property type="evidence" value="ECO:0007669"/>
    <property type="project" value="UniProtKB-UniRule"/>
</dbReference>
<keyword evidence="7 9" id="KW-0067">ATP-binding</keyword>
<feature type="binding site" evidence="9">
    <location>
        <begin position="203"/>
        <end position="207"/>
    </location>
    <ligand>
        <name>ATP</name>
        <dbReference type="ChEBI" id="CHEBI:30616"/>
    </ligand>
</feature>
<evidence type="ECO:0000313" key="12">
    <source>
        <dbReference type="Proteomes" id="UP000294547"/>
    </source>
</evidence>
<dbReference type="SUPFAM" id="SSF53067">
    <property type="entry name" value="Actin-like ATPase domain"/>
    <property type="match status" value="2"/>
</dbReference>
<feature type="binding site" evidence="9">
    <location>
        <position position="9"/>
    </location>
    <ligand>
        <name>Mg(2+)</name>
        <dbReference type="ChEBI" id="CHEBI:18420"/>
    </ligand>
</feature>
<comment type="cofactor">
    <cofactor evidence="9">
        <name>Mg(2+)</name>
        <dbReference type="ChEBI" id="CHEBI:18420"/>
    </cofactor>
    <cofactor evidence="9">
        <name>Mn(2+)</name>
        <dbReference type="ChEBI" id="CHEBI:29035"/>
    </cofactor>
    <text evidence="9">Mg(2+). Can also accept Mn(2+).</text>
</comment>
<organism evidence="11 12">
    <name type="scientific">Oharaeibacter diazotrophicus</name>
    <dbReference type="NCBI Taxonomy" id="1920512"/>
    <lineage>
        <taxon>Bacteria</taxon>
        <taxon>Pseudomonadati</taxon>
        <taxon>Pseudomonadota</taxon>
        <taxon>Alphaproteobacteria</taxon>
        <taxon>Hyphomicrobiales</taxon>
        <taxon>Pleomorphomonadaceae</taxon>
        <taxon>Oharaeibacter</taxon>
    </lineage>
</organism>
<feature type="binding site" evidence="9">
    <location>
        <begin position="278"/>
        <end position="280"/>
    </location>
    <ligand>
        <name>ATP</name>
        <dbReference type="ChEBI" id="CHEBI:30616"/>
    </ligand>
</feature>
<dbReference type="HAMAP" id="MF_00020">
    <property type="entry name" value="Acetate_kinase"/>
    <property type="match status" value="1"/>
</dbReference>
<dbReference type="UniPathway" id="UPA00340">
    <property type="reaction ID" value="UER00458"/>
</dbReference>
<comment type="function">
    <text evidence="9">Catalyzes the formation of acetyl phosphate from acetate and ATP. Can also catalyze the reverse reaction.</text>
</comment>